<comment type="caution">
    <text evidence="4">The sequence shown here is derived from an EMBL/GenBank/DDBJ whole genome shotgun (WGS) entry which is preliminary data.</text>
</comment>
<feature type="chain" id="PRO_5040727214" description="Ig-like domain-containing protein" evidence="2">
    <location>
        <begin position="19"/>
        <end position="1204"/>
    </location>
</feature>
<dbReference type="SMART" id="SM00409">
    <property type="entry name" value="IG"/>
    <property type="match status" value="8"/>
</dbReference>
<name>A0A9W7T4R4_TRIRA</name>
<dbReference type="AlphaFoldDB" id="A0A9W7T4R4"/>
<feature type="transmembrane region" description="Helical" evidence="1">
    <location>
        <begin position="339"/>
        <end position="367"/>
    </location>
</feature>
<keyword evidence="2" id="KW-0732">Signal</keyword>
<feature type="non-terminal residue" evidence="4">
    <location>
        <position position="1204"/>
    </location>
</feature>
<dbReference type="Pfam" id="PF07686">
    <property type="entry name" value="V-set"/>
    <property type="match status" value="1"/>
</dbReference>
<sequence>KTISLLLCISLFINGAETDEIESVSVMLWDSVTLHTNIVIQRDDEIEWMFGDKKNLLARIKGATNSISFFGGSDGRFRDRLKINNHTGDLTFIDILSEHIGVYKAVLTVDIVKTKTFRISGVFGDAGEVKSVERDSVTLHTNVTELQRYDGIQWMFHHGNSPLAEINRTVDIFSTHDDVLDGRFKDKIKLDVQTGSLTIKNIRNKHSGFYQVDITSNNRSHTIHKSFTVTVRDEVKSVSVMGGDSVTLRTDTQIQTDDRTQWIFVSDDSLIAEIYKTNKIFKTYVGDDERFKERLKLNFQSGDLIITKSNTEDTGLYELKISSRRRSIHRRFTVTVIAYAWYFEGLIGVSSILVILSIVGIAGVIWYKKKNRDQCDKKPVAVIGGGPVTLQTGVKDLHRNDGIEWKYQNILIAKIKRGATTTCNGVDEKRSSNVFCKRNIRCRKARYHRNADEEMGEINPSLNSSRTNDKGYEGLFSNKLELNPLTGDLTLNNLKNEHYGDYKLKTTISGKTTYKTFYLFDVGIFEMLTVNNGDSVSLKTGIETDGVIVEWRFGKKAAVIAEINSGHNTPKTYNGNDDLFKDKLTLNPQTGDLTIIDISKKHCGAYRLKIINNDGETTFKSFFVSFSIESKTVVEGESPSLYTNVTDIQRGDVIEWMFGDEETLIAEMNSPSKPGDDNGRFRSILLLNKQTGDLTINNIKKKHSGDYKLKIIKGGKTSYNTFNVLVMEDCEIMTVNEGHSVPLKIGIQTDDVTVEWRCEENVAIIAEINFAKNHFRIFDGDDGLFKDKLEFNRDTGVLTINDIREKHYGLYRQKIISNGEPMYKTLCVFVSDNYETVSVMEGESVSLYTNVSDIQREDLIEWSYQDEETLIAEINSPSKPNDDNEEFRNTLQLNKQTGDLTIPKIMKEHSGNYKLKIIKDGKITYKTFKVSIMDEVKSVSVMEGDSVTLHTDITDIQRDDVIEWRFEGDRIAEINKAASGVMMMMSVMEGHSITLYTDTEMQTYDLIDWMFGDEHAQIAEIYKPDKRFTTYDDVLDGRFRNRLKLNDQSGSLTITSMRSQHAGVYEVKMSGNRHSLHRRFNVTVTALGLPLVSVVGICFFLLFLAAGVTAFVIYCRCMYHRRLFLSDMEVNDQTGDLTINNVRHEHSGVYTLKTINGGRNSLRRLCVMVTDPSANELRESVEINAPLVNGELNISLNIKVTDNI</sequence>
<evidence type="ECO:0000313" key="4">
    <source>
        <dbReference type="EMBL" id="KAI7791578.1"/>
    </source>
</evidence>
<keyword evidence="5" id="KW-1185">Reference proteome</keyword>
<evidence type="ECO:0000256" key="1">
    <source>
        <dbReference type="SAM" id="Phobius"/>
    </source>
</evidence>
<keyword evidence="1" id="KW-0472">Membrane</keyword>
<dbReference type="EMBL" id="JAFHDT010000025">
    <property type="protein sequence ID" value="KAI7791578.1"/>
    <property type="molecule type" value="Genomic_DNA"/>
</dbReference>
<dbReference type="PANTHER" id="PTHR21063">
    <property type="entry name" value="LFA-3"/>
    <property type="match status" value="1"/>
</dbReference>
<dbReference type="InterPro" id="IPR007110">
    <property type="entry name" value="Ig-like_dom"/>
</dbReference>
<evidence type="ECO:0000256" key="2">
    <source>
        <dbReference type="SAM" id="SignalP"/>
    </source>
</evidence>
<dbReference type="Proteomes" id="UP001059041">
    <property type="component" value="Linkage Group LG25"/>
</dbReference>
<dbReference type="Gene3D" id="2.60.40.10">
    <property type="entry name" value="Immunoglobulins"/>
    <property type="match status" value="10"/>
</dbReference>
<keyword evidence="1" id="KW-1133">Transmembrane helix</keyword>
<feature type="transmembrane region" description="Helical" evidence="1">
    <location>
        <begin position="1082"/>
        <end position="1114"/>
    </location>
</feature>
<evidence type="ECO:0000313" key="5">
    <source>
        <dbReference type="Proteomes" id="UP001059041"/>
    </source>
</evidence>
<feature type="signal peptide" evidence="2">
    <location>
        <begin position="1"/>
        <end position="18"/>
    </location>
</feature>
<keyword evidence="1" id="KW-0812">Transmembrane</keyword>
<evidence type="ECO:0000259" key="3">
    <source>
        <dbReference type="PROSITE" id="PS50835"/>
    </source>
</evidence>
<organism evidence="4 5">
    <name type="scientific">Triplophysa rosa</name>
    <name type="common">Cave loach</name>
    <dbReference type="NCBI Taxonomy" id="992332"/>
    <lineage>
        <taxon>Eukaryota</taxon>
        <taxon>Metazoa</taxon>
        <taxon>Chordata</taxon>
        <taxon>Craniata</taxon>
        <taxon>Vertebrata</taxon>
        <taxon>Euteleostomi</taxon>
        <taxon>Actinopterygii</taxon>
        <taxon>Neopterygii</taxon>
        <taxon>Teleostei</taxon>
        <taxon>Ostariophysi</taxon>
        <taxon>Cypriniformes</taxon>
        <taxon>Nemacheilidae</taxon>
        <taxon>Triplophysa</taxon>
    </lineage>
</organism>
<dbReference type="InterPro" id="IPR003599">
    <property type="entry name" value="Ig_sub"/>
</dbReference>
<dbReference type="InterPro" id="IPR013783">
    <property type="entry name" value="Ig-like_fold"/>
</dbReference>
<feature type="domain" description="Ig-like" evidence="3">
    <location>
        <begin position="821"/>
        <end position="931"/>
    </location>
</feature>
<dbReference type="PROSITE" id="PS50835">
    <property type="entry name" value="IG_LIKE"/>
    <property type="match status" value="1"/>
</dbReference>
<proteinExistence type="predicted"/>
<dbReference type="Gene3D" id="2.60.40.2710">
    <property type="match status" value="1"/>
</dbReference>
<reference evidence="4" key="1">
    <citation type="submission" date="2021-02" db="EMBL/GenBank/DDBJ databases">
        <title>Comparative genomics reveals that relaxation of natural selection precedes convergent phenotypic evolution of cavefish.</title>
        <authorList>
            <person name="Peng Z."/>
        </authorList>
    </citation>
    <scope>NUCLEOTIDE SEQUENCE</scope>
    <source>
        <tissue evidence="4">Muscle</tissue>
    </source>
</reference>
<dbReference type="SUPFAM" id="SSF48726">
    <property type="entry name" value="Immunoglobulin"/>
    <property type="match status" value="9"/>
</dbReference>
<dbReference type="PANTHER" id="PTHR21063:SF4">
    <property type="entry name" value="CD48 ANTIGEN-RELATED"/>
    <property type="match status" value="1"/>
</dbReference>
<gene>
    <name evidence="4" type="ORF">IRJ41_025923</name>
</gene>
<accession>A0A9W7T4R4</accession>
<protein>
    <recommendedName>
        <fullName evidence="3">Ig-like domain-containing protein</fullName>
    </recommendedName>
</protein>
<dbReference type="InterPro" id="IPR036179">
    <property type="entry name" value="Ig-like_dom_sf"/>
</dbReference>
<dbReference type="InterPro" id="IPR013106">
    <property type="entry name" value="Ig_V-set"/>
</dbReference>